<name>D8U967_VOLCA</name>
<feature type="region of interest" description="Disordered" evidence="1">
    <location>
        <begin position="220"/>
        <end position="295"/>
    </location>
</feature>
<keyword evidence="3" id="KW-1185">Reference proteome</keyword>
<dbReference type="OrthoDB" id="551477at2759"/>
<dbReference type="EMBL" id="GL378370">
    <property type="protein sequence ID" value="EFJ43756.1"/>
    <property type="molecule type" value="Genomic_DNA"/>
</dbReference>
<dbReference type="InParanoid" id="D8U967"/>
<reference evidence="2 3" key="1">
    <citation type="journal article" date="2010" name="Science">
        <title>Genomic analysis of organismal complexity in the multicellular green alga Volvox carteri.</title>
        <authorList>
            <person name="Prochnik S.E."/>
            <person name="Umen J."/>
            <person name="Nedelcu A.M."/>
            <person name="Hallmann A."/>
            <person name="Miller S.M."/>
            <person name="Nishii I."/>
            <person name="Ferris P."/>
            <person name="Kuo A."/>
            <person name="Mitros T."/>
            <person name="Fritz-Laylin L.K."/>
            <person name="Hellsten U."/>
            <person name="Chapman J."/>
            <person name="Simakov O."/>
            <person name="Rensing S.A."/>
            <person name="Terry A."/>
            <person name="Pangilinan J."/>
            <person name="Kapitonov V."/>
            <person name="Jurka J."/>
            <person name="Salamov A."/>
            <person name="Shapiro H."/>
            <person name="Schmutz J."/>
            <person name="Grimwood J."/>
            <person name="Lindquist E."/>
            <person name="Lucas S."/>
            <person name="Grigoriev I.V."/>
            <person name="Schmitt R."/>
            <person name="Kirk D."/>
            <person name="Rokhsar D.S."/>
        </authorList>
    </citation>
    <scope>NUCLEOTIDE SEQUENCE [LARGE SCALE GENOMIC DNA]</scope>
    <source>
        <strain evidence="3">f. Nagariensis / Eve</strain>
    </source>
</reference>
<organism evidence="3">
    <name type="scientific">Volvox carteri f. nagariensis</name>
    <dbReference type="NCBI Taxonomy" id="3068"/>
    <lineage>
        <taxon>Eukaryota</taxon>
        <taxon>Viridiplantae</taxon>
        <taxon>Chlorophyta</taxon>
        <taxon>core chlorophytes</taxon>
        <taxon>Chlorophyceae</taxon>
        <taxon>CS clade</taxon>
        <taxon>Chlamydomonadales</taxon>
        <taxon>Volvocaceae</taxon>
        <taxon>Volvox</taxon>
    </lineage>
</organism>
<dbReference type="AlphaFoldDB" id="D8U967"/>
<dbReference type="GeneID" id="9626280"/>
<evidence type="ECO:0000256" key="1">
    <source>
        <dbReference type="SAM" id="MobiDB-lite"/>
    </source>
</evidence>
<evidence type="ECO:0000313" key="3">
    <source>
        <dbReference type="Proteomes" id="UP000001058"/>
    </source>
</evidence>
<dbReference type="KEGG" id="vcn:VOLCADRAFT_96091"/>
<dbReference type="RefSeq" id="XP_002955237.1">
    <property type="nucleotide sequence ID" value="XM_002955191.1"/>
</dbReference>
<protein>
    <submittedName>
        <fullName evidence="2">Uncharacterized protein</fullName>
    </submittedName>
</protein>
<sequence length="327" mass="32083">MLKCTQFGTSAKALSKRPSSFDLRRGNPRAGKGLSHACSSGVRSTLQAGCEEADWRNAGGVGIGAICGRSANSCSGTGGAGGAAAAHILGYQSTSACVGGGGGSSSSTFASGVSRPCRNSLRPGGYLVPAYGACTASPTAAEPSCAPAGGGGGSGSSNVAGGGGSAMLGRKLGLGLPHRRFRAAQAAGLVAVHSARHAAAGLWLSTEDMIAALTLSDRQMPQQQQVSAPRAPAWPSGAQPGGGGSGFGPGHNASTGGTCRPQQQLTAVPPPPPPPATTTSVRGNDGGGSPSRIARPSCVEAGSRQRLQHEQQWLCGSAPAASLSFGV</sequence>
<feature type="compositionally biased region" description="Polar residues" evidence="1">
    <location>
        <begin position="255"/>
        <end position="266"/>
    </location>
</feature>
<feature type="compositionally biased region" description="Gly residues" evidence="1">
    <location>
        <begin position="239"/>
        <end position="249"/>
    </location>
</feature>
<gene>
    <name evidence="2" type="ORF">VOLCADRAFT_96091</name>
</gene>
<evidence type="ECO:0000313" key="2">
    <source>
        <dbReference type="EMBL" id="EFJ43756.1"/>
    </source>
</evidence>
<proteinExistence type="predicted"/>
<accession>D8U967</accession>
<dbReference type="Proteomes" id="UP000001058">
    <property type="component" value="Unassembled WGS sequence"/>
</dbReference>